<dbReference type="GO" id="GO:0000978">
    <property type="term" value="F:RNA polymerase II cis-regulatory region sequence-specific DNA binding"/>
    <property type="evidence" value="ECO:0007669"/>
    <property type="project" value="TreeGrafter"/>
</dbReference>
<evidence type="ECO:0000256" key="2">
    <source>
        <dbReference type="ARBA" id="ARBA00022723"/>
    </source>
</evidence>
<dbReference type="GO" id="GO:0008270">
    <property type="term" value="F:zinc ion binding"/>
    <property type="evidence" value="ECO:0007669"/>
    <property type="project" value="UniProtKB-KW"/>
</dbReference>
<dbReference type="GO" id="GO:0000981">
    <property type="term" value="F:DNA-binding transcription factor activity, RNA polymerase II-specific"/>
    <property type="evidence" value="ECO:0007669"/>
    <property type="project" value="TreeGrafter"/>
</dbReference>
<keyword evidence="6" id="KW-0539">Nucleus</keyword>
<comment type="caution">
    <text evidence="10">The sequence shown here is derived from an EMBL/GenBank/DDBJ whole genome shotgun (WGS) entry which is preliminary data.</text>
</comment>
<evidence type="ECO:0000313" key="11">
    <source>
        <dbReference type="Proteomes" id="UP000192578"/>
    </source>
</evidence>
<dbReference type="SUPFAM" id="SSF57667">
    <property type="entry name" value="beta-beta-alpha zinc fingers"/>
    <property type="match status" value="1"/>
</dbReference>
<protein>
    <recommendedName>
        <fullName evidence="9">C2H2-type domain-containing protein</fullName>
    </recommendedName>
</protein>
<feature type="domain" description="C2H2-type" evidence="9">
    <location>
        <begin position="99"/>
        <end position="127"/>
    </location>
</feature>
<dbReference type="PANTHER" id="PTHR24388:SF54">
    <property type="entry name" value="PROTEIN ESCARGOT"/>
    <property type="match status" value="1"/>
</dbReference>
<dbReference type="PANTHER" id="PTHR24388">
    <property type="entry name" value="ZINC FINGER PROTEIN"/>
    <property type="match status" value="1"/>
</dbReference>
<evidence type="ECO:0000256" key="3">
    <source>
        <dbReference type="ARBA" id="ARBA00022737"/>
    </source>
</evidence>
<evidence type="ECO:0000256" key="1">
    <source>
        <dbReference type="ARBA" id="ARBA00004123"/>
    </source>
</evidence>
<organism evidence="10 11">
    <name type="scientific">Hypsibius exemplaris</name>
    <name type="common">Freshwater tardigrade</name>
    <dbReference type="NCBI Taxonomy" id="2072580"/>
    <lineage>
        <taxon>Eukaryota</taxon>
        <taxon>Metazoa</taxon>
        <taxon>Ecdysozoa</taxon>
        <taxon>Tardigrada</taxon>
        <taxon>Eutardigrada</taxon>
        <taxon>Parachela</taxon>
        <taxon>Hypsibioidea</taxon>
        <taxon>Hypsibiidae</taxon>
        <taxon>Hypsibius</taxon>
    </lineage>
</organism>
<dbReference type="Pfam" id="PF00096">
    <property type="entry name" value="zf-C2H2"/>
    <property type="match status" value="1"/>
</dbReference>
<dbReference type="InterPro" id="IPR036236">
    <property type="entry name" value="Znf_C2H2_sf"/>
</dbReference>
<reference evidence="11" key="1">
    <citation type="submission" date="2017-01" db="EMBL/GenBank/DDBJ databases">
        <title>Comparative genomics of anhydrobiosis in the tardigrade Hypsibius dujardini.</title>
        <authorList>
            <person name="Yoshida Y."/>
            <person name="Koutsovoulos G."/>
            <person name="Laetsch D."/>
            <person name="Stevens L."/>
            <person name="Kumar S."/>
            <person name="Horikawa D."/>
            <person name="Ishino K."/>
            <person name="Komine S."/>
            <person name="Tomita M."/>
            <person name="Blaxter M."/>
            <person name="Arakawa K."/>
        </authorList>
    </citation>
    <scope>NUCLEOTIDE SEQUENCE [LARGE SCALE GENOMIC DNA]</scope>
    <source>
        <strain evidence="11">Z151</strain>
    </source>
</reference>
<dbReference type="Proteomes" id="UP000192578">
    <property type="component" value="Unassembled WGS sequence"/>
</dbReference>
<dbReference type="EMBL" id="MTYJ01000086">
    <property type="protein sequence ID" value="OQV15662.1"/>
    <property type="molecule type" value="Genomic_DNA"/>
</dbReference>
<evidence type="ECO:0000259" key="9">
    <source>
        <dbReference type="PROSITE" id="PS50157"/>
    </source>
</evidence>
<evidence type="ECO:0000256" key="7">
    <source>
        <dbReference type="PROSITE-ProRule" id="PRU00042"/>
    </source>
</evidence>
<evidence type="ECO:0000256" key="6">
    <source>
        <dbReference type="ARBA" id="ARBA00023242"/>
    </source>
</evidence>
<name>A0A1W0WKG6_HYPEX</name>
<keyword evidence="4 7" id="KW-0863">Zinc-finger</keyword>
<evidence type="ECO:0000313" key="10">
    <source>
        <dbReference type="EMBL" id="OQV15662.1"/>
    </source>
</evidence>
<keyword evidence="5" id="KW-0862">Zinc</keyword>
<dbReference type="SMART" id="SM00355">
    <property type="entry name" value="ZnF_C2H2"/>
    <property type="match status" value="5"/>
</dbReference>
<evidence type="ECO:0000256" key="5">
    <source>
        <dbReference type="ARBA" id="ARBA00022833"/>
    </source>
</evidence>
<proteinExistence type="predicted"/>
<dbReference type="GO" id="GO:0005634">
    <property type="term" value="C:nucleus"/>
    <property type="evidence" value="ECO:0007669"/>
    <property type="project" value="UniProtKB-SubCell"/>
</dbReference>
<keyword evidence="11" id="KW-1185">Reference proteome</keyword>
<feature type="compositionally biased region" description="Basic and acidic residues" evidence="8">
    <location>
        <begin position="187"/>
        <end position="196"/>
    </location>
</feature>
<feature type="region of interest" description="Disordered" evidence="8">
    <location>
        <begin position="172"/>
        <end position="204"/>
    </location>
</feature>
<dbReference type="InterPro" id="IPR013087">
    <property type="entry name" value="Znf_C2H2_type"/>
</dbReference>
<dbReference type="InterPro" id="IPR050527">
    <property type="entry name" value="Snail/Krueppel_Znf"/>
</dbReference>
<dbReference type="AlphaFoldDB" id="A0A1W0WKG6"/>
<dbReference type="PROSITE" id="PS50157">
    <property type="entry name" value="ZINC_FINGER_C2H2_2"/>
    <property type="match status" value="2"/>
</dbReference>
<dbReference type="OrthoDB" id="6077919at2759"/>
<dbReference type="PROSITE" id="PS00028">
    <property type="entry name" value="ZINC_FINGER_C2H2_1"/>
    <property type="match status" value="1"/>
</dbReference>
<evidence type="ECO:0000256" key="8">
    <source>
        <dbReference type="SAM" id="MobiDB-lite"/>
    </source>
</evidence>
<keyword evidence="2" id="KW-0479">Metal-binding</keyword>
<comment type="subcellular location">
    <subcellularLocation>
        <location evidence="1">Nucleus</location>
    </subcellularLocation>
</comment>
<sequence length="340" mass="38310">MSFHFRFLFSLWSKLGRKSRRRKRADVLKVKCPTCPNTYVTSQEELALHLECHSEDVCGDRIFRCPECPKVCKIWLNMVRHMGQHRDISTFRKLPADCYKCKHCLKDFKVPECLREHVRVVHEGQKRFECHICHEKFKVYKTKMRHMDIKHANITYTCDVCPYSTKVRRNLKQHADAHEKKKQKVKAGSDENRSDEAAPGPAQFTVSHSGPIFFGTDESDHLEGPSDASHASVSGQLGFLRPMFPTPHELVPDSSTPSTSSLSLVSRAHFEQPLQLPLTSLPPGPSQSIVYLSATGNLISSTHNPASGQLQPGLFTLQLAGSALPGFSAVQFPEQQVFST</sequence>
<keyword evidence="3" id="KW-0677">Repeat</keyword>
<feature type="domain" description="C2H2-type" evidence="9">
    <location>
        <begin position="156"/>
        <end position="183"/>
    </location>
</feature>
<evidence type="ECO:0000256" key="4">
    <source>
        <dbReference type="ARBA" id="ARBA00022771"/>
    </source>
</evidence>
<gene>
    <name evidence="10" type="ORF">BV898_10249</name>
</gene>
<accession>A0A1W0WKG6</accession>
<dbReference type="Gene3D" id="3.30.160.60">
    <property type="entry name" value="Classic Zinc Finger"/>
    <property type="match status" value="2"/>
</dbReference>